<accession>A0A1I2V1Y1</accession>
<gene>
    <name evidence="2" type="ORF">SAMN05660649_02766</name>
</gene>
<dbReference type="GO" id="GO:0030973">
    <property type="term" value="F:molybdate ion binding"/>
    <property type="evidence" value="ECO:0007669"/>
    <property type="project" value="TreeGrafter"/>
</dbReference>
<organism evidence="2 3">
    <name type="scientific">Desulfotruncus arcticus DSM 17038</name>
    <dbReference type="NCBI Taxonomy" id="1121424"/>
    <lineage>
        <taxon>Bacteria</taxon>
        <taxon>Bacillati</taxon>
        <taxon>Bacillota</taxon>
        <taxon>Clostridia</taxon>
        <taxon>Eubacteriales</taxon>
        <taxon>Desulfallaceae</taxon>
        <taxon>Desulfotruncus</taxon>
    </lineage>
</organism>
<proteinExistence type="inferred from homology"/>
<dbReference type="InterPro" id="IPR050682">
    <property type="entry name" value="ModA/WtpA"/>
</dbReference>
<dbReference type="AlphaFoldDB" id="A0A1I2V1Y1"/>
<evidence type="ECO:0000256" key="1">
    <source>
        <dbReference type="ARBA" id="ARBA00009438"/>
    </source>
</evidence>
<sequence>MKTDPNALKILHAGALRKPIKECIHTLWEKYPNLKVELDYAGSRACAKAVAEGKIVDVIALADYQVFNDILIPRFVETSFVFATDQMVLAFDEFSADSNKINDHNWMDVLLGNPTIKYARSDHRLDPCGYRALMLWQLAEQYYARPGLYQALENGWSNLYPKSLDLAVALMEGKIDYGFEYLSVARQMNLPYIQFPAQINLSDPRYADYYARAKVIIEGNYPGLETEIWGAPIEFAVSIPKNSNQKELAQEFIEILTGPRGEEILEENGLIPC</sequence>
<keyword evidence="3" id="KW-1185">Reference proteome</keyword>
<dbReference type="PANTHER" id="PTHR30632">
    <property type="entry name" value="MOLYBDATE-BINDING PERIPLASMIC PROTEIN"/>
    <property type="match status" value="1"/>
</dbReference>
<dbReference type="Pfam" id="PF13531">
    <property type="entry name" value="SBP_bac_11"/>
    <property type="match status" value="1"/>
</dbReference>
<comment type="similarity">
    <text evidence="1">Belongs to the bacterial solute-binding protein 1 family. WtpA subfamily.</text>
</comment>
<evidence type="ECO:0000313" key="3">
    <source>
        <dbReference type="Proteomes" id="UP000199337"/>
    </source>
</evidence>
<name>A0A1I2V1Y1_9FIRM</name>
<dbReference type="SUPFAM" id="SSF53850">
    <property type="entry name" value="Periplasmic binding protein-like II"/>
    <property type="match status" value="1"/>
</dbReference>
<dbReference type="EMBL" id="FOOX01000010">
    <property type="protein sequence ID" value="SFG81191.1"/>
    <property type="molecule type" value="Genomic_DNA"/>
</dbReference>
<reference evidence="3" key="1">
    <citation type="submission" date="2016-10" db="EMBL/GenBank/DDBJ databases">
        <authorList>
            <person name="Varghese N."/>
            <person name="Submissions S."/>
        </authorList>
    </citation>
    <scope>NUCLEOTIDE SEQUENCE [LARGE SCALE GENOMIC DNA]</scope>
    <source>
        <strain evidence="3">DSM 17038</strain>
    </source>
</reference>
<dbReference type="Proteomes" id="UP000199337">
    <property type="component" value="Unassembled WGS sequence"/>
</dbReference>
<dbReference type="OrthoDB" id="9785015at2"/>
<dbReference type="Gene3D" id="3.40.190.10">
    <property type="entry name" value="Periplasmic binding protein-like II"/>
    <property type="match status" value="2"/>
</dbReference>
<evidence type="ECO:0000313" key="2">
    <source>
        <dbReference type="EMBL" id="SFG81191.1"/>
    </source>
</evidence>
<dbReference type="STRING" id="341036.SAMN05660649_02766"/>
<dbReference type="GO" id="GO:0015689">
    <property type="term" value="P:molybdate ion transport"/>
    <property type="evidence" value="ECO:0007669"/>
    <property type="project" value="TreeGrafter"/>
</dbReference>
<dbReference type="CDD" id="cd13540">
    <property type="entry name" value="PBP2_ModA_WtpA"/>
    <property type="match status" value="1"/>
</dbReference>
<dbReference type="RefSeq" id="WP_092471973.1">
    <property type="nucleotide sequence ID" value="NZ_FOOX01000010.1"/>
</dbReference>
<protein>
    <submittedName>
        <fullName evidence="2">Molybdate/tungstate transport system substrate-binding protein</fullName>
    </submittedName>
</protein>
<dbReference type="PANTHER" id="PTHR30632:SF16">
    <property type="entry name" value="MOLYBDATE_TUNGSTATE-BINDING PROTEIN WTPA"/>
    <property type="match status" value="1"/>
</dbReference>